<feature type="compositionally biased region" description="Basic residues" evidence="10">
    <location>
        <begin position="69"/>
        <end position="84"/>
    </location>
</feature>
<organism evidence="14 15">
    <name type="scientific">Thioalkalivibrio halophilus</name>
    <dbReference type="NCBI Taxonomy" id="252474"/>
    <lineage>
        <taxon>Bacteria</taxon>
        <taxon>Pseudomonadati</taxon>
        <taxon>Pseudomonadota</taxon>
        <taxon>Gammaproteobacteria</taxon>
        <taxon>Chromatiales</taxon>
        <taxon>Ectothiorhodospiraceae</taxon>
        <taxon>Thioalkalivibrio</taxon>
    </lineage>
</organism>
<feature type="domain" description="Peptidase S49" evidence="12">
    <location>
        <begin position="213"/>
        <end position="361"/>
    </location>
</feature>
<keyword evidence="5 11" id="KW-0812">Transmembrane</keyword>
<keyword evidence="8 11" id="KW-1133">Transmembrane helix</keyword>
<dbReference type="GO" id="GO:0004252">
    <property type="term" value="F:serine-type endopeptidase activity"/>
    <property type="evidence" value="ECO:0007669"/>
    <property type="project" value="InterPro"/>
</dbReference>
<evidence type="ECO:0000256" key="6">
    <source>
        <dbReference type="ARBA" id="ARBA00022801"/>
    </source>
</evidence>
<evidence type="ECO:0000256" key="11">
    <source>
        <dbReference type="SAM" id="Phobius"/>
    </source>
</evidence>
<evidence type="ECO:0000256" key="5">
    <source>
        <dbReference type="ARBA" id="ARBA00022692"/>
    </source>
</evidence>
<dbReference type="RefSeq" id="WP_077243751.1">
    <property type="nucleotide sequence ID" value="NZ_MUZR01000008.1"/>
</dbReference>
<keyword evidence="7" id="KW-0720">Serine protease</keyword>
<dbReference type="SUPFAM" id="SSF52096">
    <property type="entry name" value="ClpP/crotonase"/>
    <property type="match status" value="1"/>
</dbReference>
<feature type="domain" description="Peptidase S49 N-terminal proteobacteria" evidence="13">
    <location>
        <begin position="2"/>
        <end position="71"/>
    </location>
</feature>
<dbReference type="STRING" id="252474.B1A74_03295"/>
<dbReference type="InterPro" id="IPR029045">
    <property type="entry name" value="ClpP/crotonase-like_dom_sf"/>
</dbReference>
<dbReference type="OrthoDB" id="5614232at2"/>
<dbReference type="AlphaFoldDB" id="A0A1V3A0I1"/>
<name>A0A1V3A0I1_9GAMM</name>
<dbReference type="InterPro" id="IPR047272">
    <property type="entry name" value="S49_SppA_C"/>
</dbReference>
<comment type="similarity">
    <text evidence="2">Belongs to the peptidase S49 family.</text>
</comment>
<evidence type="ECO:0000259" key="13">
    <source>
        <dbReference type="Pfam" id="PF08496"/>
    </source>
</evidence>
<dbReference type="EMBL" id="MUZR01000008">
    <property type="protein sequence ID" value="OOC10867.1"/>
    <property type="molecule type" value="Genomic_DNA"/>
</dbReference>
<evidence type="ECO:0000256" key="8">
    <source>
        <dbReference type="ARBA" id="ARBA00022989"/>
    </source>
</evidence>
<dbReference type="PANTHER" id="PTHR42987:SF4">
    <property type="entry name" value="PROTEASE SOHB-RELATED"/>
    <property type="match status" value="1"/>
</dbReference>
<dbReference type="CDD" id="cd07023">
    <property type="entry name" value="S49_Sppa_N_C"/>
    <property type="match status" value="1"/>
</dbReference>
<keyword evidence="9 11" id="KW-0472">Membrane</keyword>
<dbReference type="NCBIfam" id="NF008745">
    <property type="entry name" value="PRK11778.1"/>
    <property type="match status" value="1"/>
</dbReference>
<evidence type="ECO:0000256" key="9">
    <source>
        <dbReference type="ARBA" id="ARBA00023136"/>
    </source>
</evidence>
<dbReference type="Gene3D" id="3.90.226.10">
    <property type="entry name" value="2-enoyl-CoA Hydratase, Chain A, domain 1"/>
    <property type="match status" value="1"/>
</dbReference>
<evidence type="ECO:0000256" key="4">
    <source>
        <dbReference type="ARBA" id="ARBA00022670"/>
    </source>
</evidence>
<evidence type="ECO:0000256" key="2">
    <source>
        <dbReference type="ARBA" id="ARBA00008683"/>
    </source>
</evidence>
<keyword evidence="6" id="KW-0378">Hydrolase</keyword>
<feature type="transmembrane region" description="Helical" evidence="11">
    <location>
        <begin position="12"/>
        <end position="33"/>
    </location>
</feature>
<dbReference type="Gene3D" id="6.20.330.10">
    <property type="match status" value="1"/>
</dbReference>
<dbReference type="Proteomes" id="UP000189177">
    <property type="component" value="Unassembled WGS sequence"/>
</dbReference>
<keyword evidence="3" id="KW-1003">Cell membrane</keyword>
<evidence type="ECO:0000256" key="10">
    <source>
        <dbReference type="SAM" id="MobiDB-lite"/>
    </source>
</evidence>
<dbReference type="PANTHER" id="PTHR42987">
    <property type="entry name" value="PEPTIDASE S49"/>
    <property type="match status" value="1"/>
</dbReference>
<dbReference type="InterPro" id="IPR013703">
    <property type="entry name" value="Peptidase_S49_N_proteobac"/>
</dbReference>
<gene>
    <name evidence="14" type="ORF">B1A74_03295</name>
</gene>
<feature type="domain" description="Peptidase S49 N-terminal proteobacteria" evidence="13">
    <location>
        <begin position="144"/>
        <end position="209"/>
    </location>
</feature>
<dbReference type="Pfam" id="PF08496">
    <property type="entry name" value="Peptidase_S49_N"/>
    <property type="match status" value="2"/>
</dbReference>
<dbReference type="GO" id="GO:0005886">
    <property type="term" value="C:plasma membrane"/>
    <property type="evidence" value="ECO:0007669"/>
    <property type="project" value="UniProtKB-SubCell"/>
</dbReference>
<evidence type="ECO:0000259" key="12">
    <source>
        <dbReference type="Pfam" id="PF01343"/>
    </source>
</evidence>
<comment type="subcellular location">
    <subcellularLocation>
        <location evidence="1">Cell membrane</location>
    </subcellularLocation>
</comment>
<feature type="compositionally biased region" description="Low complexity" evidence="10">
    <location>
        <begin position="117"/>
        <end position="131"/>
    </location>
</feature>
<keyword evidence="15" id="KW-1185">Reference proteome</keyword>
<feature type="region of interest" description="Disordered" evidence="10">
    <location>
        <begin position="61"/>
        <end position="146"/>
    </location>
</feature>
<protein>
    <submittedName>
        <fullName evidence="14">Protease SohB</fullName>
    </submittedName>
</protein>
<evidence type="ECO:0000313" key="14">
    <source>
        <dbReference type="EMBL" id="OOC10867.1"/>
    </source>
</evidence>
<dbReference type="InterPro" id="IPR002142">
    <property type="entry name" value="Peptidase_S49"/>
</dbReference>
<accession>A0A1V3A0I1</accession>
<reference evidence="14 15" key="1">
    <citation type="submission" date="2017-02" db="EMBL/GenBank/DDBJ databases">
        <title>Genomic diversity within the haloalkaliphilic genus Thioalkalivibrio.</title>
        <authorList>
            <person name="Ahn A.-C."/>
            <person name="Meier-Kolthoff J."/>
            <person name="Overmars L."/>
            <person name="Richter M."/>
            <person name="Woyke T."/>
            <person name="Sorokin D.Y."/>
            <person name="Muyzer G."/>
        </authorList>
    </citation>
    <scope>NUCLEOTIDE SEQUENCE [LARGE SCALE GENOMIC DNA]</scope>
    <source>
        <strain evidence="14 15">HL17</strain>
    </source>
</reference>
<evidence type="ECO:0000313" key="15">
    <source>
        <dbReference type="Proteomes" id="UP000189177"/>
    </source>
</evidence>
<sequence>MELLQDFGLFFAKVVTAVMAVLILMSAFIGLIARSRERRPDQLNVKRLNDRYARMEKTVRRAVEGPRTRLQRLRDRLRRRRHPGHPFDGNGQGNGTPDGGTPYGSTQSAGVSDADTAESPADPSGSSAPGGNPVSESPTVVELEQEEAPAPRVFVLRFQGDIRASAVDNLREEITAVLTLAEPGRDQAVVCLESPGGMVPSYGLAASQLVRLREAGLDLTVVVDRVAASGGYMMAAVGHRIVAAPFAILGSIGVVAQIPNLHRWLDRHDIDFELLTAGDYKRTLTVFGENTDAARRKFQDHLDETHELFKQFLQRYRPQLELDRVATGEHWYGDQARALGLADEIGTSDDLLMKLAREAEVFEVSYTRAQPLGRRVGMAAEQLLERVLHARSPEDHARGPGEPPR</sequence>
<dbReference type="Pfam" id="PF01343">
    <property type="entry name" value="Peptidase_S49"/>
    <property type="match status" value="1"/>
</dbReference>
<dbReference type="GO" id="GO:0006508">
    <property type="term" value="P:proteolysis"/>
    <property type="evidence" value="ECO:0007669"/>
    <property type="project" value="UniProtKB-KW"/>
</dbReference>
<feature type="compositionally biased region" description="Gly residues" evidence="10">
    <location>
        <begin position="90"/>
        <end position="102"/>
    </location>
</feature>
<keyword evidence="4 14" id="KW-0645">Protease</keyword>
<comment type="caution">
    <text evidence="14">The sequence shown here is derived from an EMBL/GenBank/DDBJ whole genome shotgun (WGS) entry which is preliminary data.</text>
</comment>
<evidence type="ECO:0000256" key="7">
    <source>
        <dbReference type="ARBA" id="ARBA00022825"/>
    </source>
</evidence>
<evidence type="ECO:0000256" key="3">
    <source>
        <dbReference type="ARBA" id="ARBA00022475"/>
    </source>
</evidence>
<evidence type="ECO:0000256" key="1">
    <source>
        <dbReference type="ARBA" id="ARBA00004236"/>
    </source>
</evidence>
<proteinExistence type="inferred from homology"/>